<keyword evidence="1" id="KW-0812">Transmembrane</keyword>
<evidence type="ECO:0000313" key="3">
    <source>
        <dbReference type="Proteomes" id="UP000017170"/>
    </source>
</evidence>
<keyword evidence="1" id="KW-0472">Membrane</keyword>
<keyword evidence="3" id="KW-1185">Reference proteome</keyword>
<feature type="non-terminal residue" evidence="2">
    <location>
        <position position="36"/>
    </location>
</feature>
<dbReference type="EMBL" id="ATAE01000075">
    <property type="protein sequence ID" value="ERN51167.1"/>
    <property type="molecule type" value="Genomic_DNA"/>
</dbReference>
<dbReference type="AlphaFoldDB" id="U6SIF9"/>
<name>U6SIF9_9BACI</name>
<comment type="caution">
    <text evidence="2">The sequence shown here is derived from an EMBL/GenBank/DDBJ whole genome shotgun (WGS) entry which is preliminary data.</text>
</comment>
<evidence type="ECO:0000313" key="2">
    <source>
        <dbReference type="EMBL" id="ERN51167.1"/>
    </source>
</evidence>
<dbReference type="GO" id="GO:0016020">
    <property type="term" value="C:membrane"/>
    <property type="evidence" value="ECO:0007669"/>
    <property type="project" value="InterPro"/>
</dbReference>
<evidence type="ECO:0000256" key="1">
    <source>
        <dbReference type="SAM" id="Phobius"/>
    </source>
</evidence>
<organism evidence="2 3">
    <name type="scientific">Alkalihalophilus marmarensis DSM 21297</name>
    <dbReference type="NCBI Taxonomy" id="1188261"/>
    <lineage>
        <taxon>Bacteria</taxon>
        <taxon>Bacillati</taxon>
        <taxon>Bacillota</taxon>
        <taxon>Bacilli</taxon>
        <taxon>Bacillales</taxon>
        <taxon>Bacillaceae</taxon>
        <taxon>Alkalihalophilus</taxon>
    </lineage>
</organism>
<dbReference type="InterPro" id="IPR016174">
    <property type="entry name" value="Di-haem_cyt_TM"/>
</dbReference>
<protein>
    <submittedName>
        <fullName evidence="2">Uncharacterized protein</fullName>
    </submittedName>
</protein>
<gene>
    <name evidence="2" type="ORF">A33I_20865</name>
</gene>
<feature type="transmembrane region" description="Helical" evidence="1">
    <location>
        <begin position="7"/>
        <end position="30"/>
    </location>
</feature>
<keyword evidence="1" id="KW-1133">Transmembrane helix</keyword>
<reference evidence="2 3" key="1">
    <citation type="journal article" date="2013" name="Genome Announc.">
        <title>Genome Sequence of the Extreme Obligate Alkaliphile Bacillus marmarensis Strain DSM 21297.</title>
        <authorList>
            <person name="Wernick D.G."/>
            <person name="Choi K.Y."/>
            <person name="Tat C.A."/>
            <person name="Lafontaine Rivera J.G."/>
            <person name="Liao J.C."/>
        </authorList>
    </citation>
    <scope>NUCLEOTIDE SEQUENCE [LARGE SCALE GENOMIC DNA]</scope>
    <source>
        <strain evidence="2 3">DSM 21297</strain>
    </source>
</reference>
<proteinExistence type="predicted"/>
<dbReference type="SUPFAM" id="SSF81342">
    <property type="entry name" value="Transmembrane di-heme cytochromes"/>
    <property type="match status" value="1"/>
</dbReference>
<sequence length="36" mass="4222">MGKFIVFIFSFMLLFIVLQIISGWVLTIFYTPDFSS</sequence>
<dbReference type="GO" id="GO:0022904">
    <property type="term" value="P:respiratory electron transport chain"/>
    <property type="evidence" value="ECO:0007669"/>
    <property type="project" value="InterPro"/>
</dbReference>
<accession>U6SIF9</accession>
<dbReference type="Proteomes" id="UP000017170">
    <property type="component" value="Unassembled WGS sequence"/>
</dbReference>